<organism evidence="1 2">
    <name type="scientific">Thecamonas trahens ATCC 50062</name>
    <dbReference type="NCBI Taxonomy" id="461836"/>
    <lineage>
        <taxon>Eukaryota</taxon>
        <taxon>Apusozoa</taxon>
        <taxon>Apusomonadida</taxon>
        <taxon>Apusomonadidae</taxon>
        <taxon>Thecamonas</taxon>
    </lineage>
</organism>
<dbReference type="EMBL" id="GL349456">
    <property type="protein sequence ID" value="KNC49553.1"/>
    <property type="molecule type" value="Genomic_DNA"/>
</dbReference>
<gene>
    <name evidence="1" type="ORF">AMSG_05586</name>
</gene>
<dbReference type="AlphaFoldDB" id="A0A0L0DE04"/>
<evidence type="ECO:0000313" key="1">
    <source>
        <dbReference type="EMBL" id="KNC49553.1"/>
    </source>
</evidence>
<accession>A0A0L0DE04</accession>
<keyword evidence="2" id="KW-1185">Reference proteome</keyword>
<proteinExistence type="predicted"/>
<sequence>MALFLRQVRGAVAAGGASARLVSAAGAGGERDKPGGGHGAGPYVAAIECLRRNVPAMVAGGRGGAGSEAPAVTLDEGDVRALDAWRDFPRLHRGFVHDLLARRHGRGPYAARSEGRVPYLPDVDVPPPLGGLHAEVTAPGGSLELPAPMLLDALEAQLASRFAPASAALGVDSLEVAAVELVVPESASVAEASRLGWATALETLGWLSPAGAAAAKDSAADAARAVLPRLQLWRKSTLQDILRPRIGFTLLVIAAEGGDEGKTASLVELANQVHASAIAAGNAGLDVVVSAPKPVSGLRAHLTQVLDAHGEVASAYGDVADFALVAPNGAFHFAGSLDSDLDGLEAKLAEYFPTPTSA</sequence>
<evidence type="ECO:0000313" key="2">
    <source>
        <dbReference type="Proteomes" id="UP000054408"/>
    </source>
</evidence>
<protein>
    <submittedName>
        <fullName evidence="1">Uncharacterized protein</fullName>
    </submittedName>
</protein>
<dbReference type="Proteomes" id="UP000054408">
    <property type="component" value="Unassembled WGS sequence"/>
</dbReference>
<name>A0A0L0DE04_THETB</name>
<dbReference type="RefSeq" id="XP_013757663.1">
    <property type="nucleotide sequence ID" value="XM_013902209.1"/>
</dbReference>
<dbReference type="GeneID" id="25564964"/>
<reference evidence="1 2" key="1">
    <citation type="submission" date="2010-05" db="EMBL/GenBank/DDBJ databases">
        <title>The Genome Sequence of Thecamonas trahens ATCC 50062.</title>
        <authorList>
            <consortium name="The Broad Institute Genome Sequencing Platform"/>
            <person name="Russ C."/>
            <person name="Cuomo C."/>
            <person name="Shea T."/>
            <person name="Young S.K."/>
            <person name="Zeng Q."/>
            <person name="Koehrsen M."/>
            <person name="Haas B."/>
            <person name="Borodovsky M."/>
            <person name="Guigo R."/>
            <person name="Alvarado L."/>
            <person name="Berlin A."/>
            <person name="Bochicchio J."/>
            <person name="Borenstein D."/>
            <person name="Chapman S."/>
            <person name="Chen Z."/>
            <person name="Freedman E."/>
            <person name="Gellesch M."/>
            <person name="Goldberg J."/>
            <person name="Griggs A."/>
            <person name="Gujja S."/>
            <person name="Heilman E."/>
            <person name="Heiman D."/>
            <person name="Hepburn T."/>
            <person name="Howarth C."/>
            <person name="Jen D."/>
            <person name="Larson L."/>
            <person name="Mehta T."/>
            <person name="Park D."/>
            <person name="Pearson M."/>
            <person name="Roberts A."/>
            <person name="Saif S."/>
            <person name="Shenoy N."/>
            <person name="Sisk P."/>
            <person name="Stolte C."/>
            <person name="Sykes S."/>
            <person name="Thomson T."/>
            <person name="Walk T."/>
            <person name="White J."/>
            <person name="Yandava C."/>
            <person name="Burger G."/>
            <person name="Gray M.W."/>
            <person name="Holland P.W.H."/>
            <person name="King N."/>
            <person name="Lang F.B.F."/>
            <person name="Roger A.J."/>
            <person name="Ruiz-Trillo I."/>
            <person name="Lander E."/>
            <person name="Nusbaum C."/>
        </authorList>
    </citation>
    <scope>NUCLEOTIDE SEQUENCE [LARGE SCALE GENOMIC DNA]</scope>
    <source>
        <strain evidence="1 2">ATCC 50062</strain>
    </source>
</reference>